<comment type="caution">
    <text evidence="4">The sequence shown here is derived from an EMBL/GenBank/DDBJ whole genome shotgun (WGS) entry which is preliminary data.</text>
</comment>
<evidence type="ECO:0000313" key="5">
    <source>
        <dbReference type="Proteomes" id="UP000305778"/>
    </source>
</evidence>
<feature type="domain" description="Nitroreductase" evidence="3">
    <location>
        <begin position="16"/>
        <end position="157"/>
    </location>
</feature>
<dbReference type="Proteomes" id="UP000305778">
    <property type="component" value="Unassembled WGS sequence"/>
</dbReference>
<dbReference type="EMBL" id="SUMC01000057">
    <property type="protein sequence ID" value="TKA03084.1"/>
    <property type="molecule type" value="Genomic_DNA"/>
</dbReference>
<dbReference type="OrthoDB" id="9802510at2"/>
<evidence type="ECO:0000259" key="3">
    <source>
        <dbReference type="Pfam" id="PF00881"/>
    </source>
</evidence>
<sequence length="205" mass="21633">MSRSAVTSTAVHPLLAERWSPRSFDPSHEVTAEQLTALLEAARWAASAFNGQPWRFIVGRRGDEAHKVLFDSLLGFNQRWAGTASVLVAAVAAEVKEDGSPHSTAAYETGLAVAQLTTQAHAEGLHAHQMSGFDGDRLRAAVGIPEGFRPIAVIAVGAPAAADLLADEKLRARESAPRERRALAETFFAASWGTPAELVSAAGAG</sequence>
<evidence type="ECO:0000256" key="2">
    <source>
        <dbReference type="ARBA" id="ARBA00023002"/>
    </source>
</evidence>
<protein>
    <submittedName>
        <fullName evidence="4">Oxidoreductase</fullName>
    </submittedName>
</protein>
<evidence type="ECO:0000256" key="1">
    <source>
        <dbReference type="ARBA" id="ARBA00007118"/>
    </source>
</evidence>
<dbReference type="Pfam" id="PF00881">
    <property type="entry name" value="Nitroreductase"/>
    <property type="match status" value="1"/>
</dbReference>
<dbReference type="InterPro" id="IPR029479">
    <property type="entry name" value="Nitroreductase"/>
</dbReference>
<accession>A0A4U0S2F5</accession>
<comment type="similarity">
    <text evidence="1">Belongs to the nitroreductase family.</text>
</comment>
<proteinExistence type="inferred from homology"/>
<gene>
    <name evidence="4" type="ORF">FCI23_37135</name>
</gene>
<dbReference type="PANTHER" id="PTHR43673">
    <property type="entry name" value="NAD(P)H NITROREDUCTASE YDGI-RELATED"/>
    <property type="match status" value="1"/>
</dbReference>
<dbReference type="SUPFAM" id="SSF55469">
    <property type="entry name" value="FMN-dependent nitroreductase-like"/>
    <property type="match status" value="1"/>
</dbReference>
<evidence type="ECO:0000313" key="4">
    <source>
        <dbReference type="EMBL" id="TKA03084.1"/>
    </source>
</evidence>
<dbReference type="AlphaFoldDB" id="A0A4U0S2F5"/>
<name>A0A4U0S2F5_9ACTN</name>
<dbReference type="RefSeq" id="WP_136728581.1">
    <property type="nucleotide sequence ID" value="NZ_SUMC01000057.1"/>
</dbReference>
<dbReference type="CDD" id="cd02138">
    <property type="entry name" value="TdsD-like"/>
    <property type="match status" value="1"/>
</dbReference>
<keyword evidence="5" id="KW-1185">Reference proteome</keyword>
<keyword evidence="2" id="KW-0560">Oxidoreductase</keyword>
<reference evidence="4 5" key="1">
    <citation type="submission" date="2019-04" db="EMBL/GenBank/DDBJ databases">
        <title>Streptomyces oryziradicis sp. nov., a novel actinomycete isolated from rhizosphere soil of rice (Oryza sativa L.).</title>
        <authorList>
            <person name="Li C."/>
        </authorList>
    </citation>
    <scope>NUCLEOTIDE SEQUENCE [LARGE SCALE GENOMIC DNA]</scope>
    <source>
        <strain evidence="4 5">NEAU-C40</strain>
    </source>
</reference>
<dbReference type="Gene3D" id="3.40.109.10">
    <property type="entry name" value="NADH Oxidase"/>
    <property type="match status" value="1"/>
</dbReference>
<dbReference type="GO" id="GO:0016491">
    <property type="term" value="F:oxidoreductase activity"/>
    <property type="evidence" value="ECO:0007669"/>
    <property type="project" value="UniProtKB-KW"/>
</dbReference>
<dbReference type="PANTHER" id="PTHR43673:SF10">
    <property type="entry name" value="NADH DEHYDROGENASE_NAD(P)H NITROREDUCTASE XCC3605-RELATED"/>
    <property type="match status" value="1"/>
</dbReference>
<dbReference type="InterPro" id="IPR000415">
    <property type="entry name" value="Nitroreductase-like"/>
</dbReference>
<organism evidence="4 5">
    <name type="scientific">Actinacidiphila oryziradicis</name>
    <dbReference type="NCBI Taxonomy" id="2571141"/>
    <lineage>
        <taxon>Bacteria</taxon>
        <taxon>Bacillati</taxon>
        <taxon>Actinomycetota</taxon>
        <taxon>Actinomycetes</taxon>
        <taxon>Kitasatosporales</taxon>
        <taxon>Streptomycetaceae</taxon>
        <taxon>Actinacidiphila</taxon>
    </lineage>
</organism>